<dbReference type="Pfam" id="PF10334">
    <property type="entry name" value="BRE4"/>
    <property type="match status" value="1"/>
</dbReference>
<keyword evidence="11" id="KW-1185">Reference proteome</keyword>
<evidence type="ECO:0000259" key="7">
    <source>
        <dbReference type="Pfam" id="PF10334"/>
    </source>
</evidence>
<dbReference type="PANTHER" id="PTHR37994:SF3">
    <property type="entry name" value="ER TRANSPORTER 6TM N-TERMINAL DOMAIN-CONTAINING PROTEIN"/>
    <property type="match status" value="1"/>
</dbReference>
<keyword evidence="4 6" id="KW-0472">Membrane</keyword>
<feature type="transmembrane region" description="Helical" evidence="6">
    <location>
        <begin position="232"/>
        <end position="251"/>
    </location>
</feature>
<keyword evidence="2 6" id="KW-0812">Transmembrane</keyword>
<evidence type="ECO:0000259" key="9">
    <source>
        <dbReference type="Pfam" id="PF13515"/>
    </source>
</evidence>
<feature type="transmembrane region" description="Helical" evidence="6">
    <location>
        <begin position="176"/>
        <end position="193"/>
    </location>
</feature>
<keyword evidence="3 6" id="KW-1133">Transmembrane helix</keyword>
<dbReference type="Proteomes" id="UP000613580">
    <property type="component" value="Unassembled WGS sequence"/>
</dbReference>
<sequence length="1145" mass="123397">MSASSADGEKPTPQNEATATANGTEKPQQAASPPTPTGFFSWIKPAIAKRRTLKTWTRCALALAGGLVLLVDDATLKSMGQAGFFASLVAMLLPPSMALSLFIMAAFTMLFGMLLGWAWGNAAMAAALHVQDKALLAQRVGAIEKAGLAANLTMAQITSELQVQAFHGAFLDPRVSAVYGAFLFIGAFFFGVVRARAPRLMLLGIFGMIVLDVVATTGPLLPTANYLLPKLFLLPTTYYLAIAITSLVVIFPESLNHVWLTTVDTAFFGPVSAILAVQSAALHTQPSDHAKWAEGAAKSSAARGGLSAGLAALGAQIGLIDLEISMGRLGPGDLKRLAPEIRAVGFRAAGLLAFQTAVSTIHEDDKKDAAASAEASKNPSTKSLPTHETRFAKRRRILNEREAAHGHALDDLVPILAEASKPLRTACEEGVKAAQTWFDECNSGRWTALVRRRSDADVEKCHAALVKIADNLKATLDVWRKEGRVGLIKPYERFFDPETGKLKPEAGTWGQRDGMFAVRSLFVCFVFCDTLDAFAARLHHLLSLSIELDKRRPRPRLWLPSGFGKLWRKLTSRAPGPIEDYPLAMGTSRDPAVFDDAEVTEVESSTDDMPETAVEEEEDADRDQYSKGPSARANPDARPPTSALGKLSVRIGSILAFFGTDEGVFAIRHAILTLALWIPAVVPRSAWFYYANKGLWALLMGQMGLATYAGDQLFSVLTRMVGTAAGLLVGMVIWYIAAPGVHGHGNPYAIVVVSVVFVAPFQFARVSAPPAQMMLWTMVGVTALFVIGYSWLDTHIAQVNNQGVGISLGWRRAVLVMAGFAAGGIMMLFPRPTSSRTLVRKTLAASLQELGCLFGQEVEAFLAEEAKARAGNVQAGEEVEIDYLDPTPSAKVSPKERRVRRVSGRVLVVIERLQALTPSLTTATLEPQVRGLWPKDLYAALHQKELKLATSLALLGGAFSKLDPTWCSILVERTPFLNPNLLSDVFSTIDILSHALSAGRPIPASLPLLRERLLYHETLVRALQRVDMRAPALNIPLPPKSANADVSDDDESEADAESHATELAAGKVDGASIGFQELSLDVLLHPQLPSHSTAVIALGSLLALLDDIAGITRELCGETTFVGLDALQREYQGREEAVVGTHKMR</sequence>
<feature type="transmembrane region" description="Helical" evidence="6">
    <location>
        <begin position="200"/>
        <end position="220"/>
    </location>
</feature>
<feature type="transmembrane region" description="Helical" evidence="6">
    <location>
        <begin position="748"/>
        <end position="767"/>
    </location>
</feature>
<feature type="domain" description="DUF2421" evidence="7">
    <location>
        <begin position="830"/>
        <end position="1119"/>
    </location>
</feature>
<dbReference type="Pfam" id="PF13515">
    <property type="entry name" value="FUSC_2"/>
    <property type="match status" value="1"/>
</dbReference>
<feature type="compositionally biased region" description="Polar residues" evidence="5">
    <location>
        <begin position="12"/>
        <end position="32"/>
    </location>
</feature>
<proteinExistence type="predicted"/>
<comment type="caution">
    <text evidence="10">The sequence shown here is derived from an EMBL/GenBank/DDBJ whole genome shotgun (WGS) entry which is preliminary data.</text>
</comment>
<evidence type="ECO:0000256" key="1">
    <source>
        <dbReference type="ARBA" id="ARBA00004141"/>
    </source>
</evidence>
<evidence type="ECO:0000313" key="11">
    <source>
        <dbReference type="Proteomes" id="UP000613580"/>
    </source>
</evidence>
<gene>
    <name evidence="10" type="ORF">HMN09_00378100</name>
</gene>
<evidence type="ECO:0000259" key="8">
    <source>
        <dbReference type="Pfam" id="PF10337"/>
    </source>
</evidence>
<feature type="region of interest" description="Disordered" evidence="5">
    <location>
        <begin position="599"/>
        <end position="641"/>
    </location>
</feature>
<dbReference type="GO" id="GO:0016020">
    <property type="term" value="C:membrane"/>
    <property type="evidence" value="ECO:0007669"/>
    <property type="project" value="UniProtKB-SubCell"/>
</dbReference>
<dbReference type="InterPro" id="IPR018820">
    <property type="entry name" value="BRE4-related_DUF2421"/>
</dbReference>
<organism evidence="10 11">
    <name type="scientific">Mycena chlorophos</name>
    <name type="common">Agaric fungus</name>
    <name type="synonym">Agaricus chlorophos</name>
    <dbReference type="NCBI Taxonomy" id="658473"/>
    <lineage>
        <taxon>Eukaryota</taxon>
        <taxon>Fungi</taxon>
        <taxon>Dikarya</taxon>
        <taxon>Basidiomycota</taxon>
        <taxon>Agaricomycotina</taxon>
        <taxon>Agaricomycetes</taxon>
        <taxon>Agaricomycetidae</taxon>
        <taxon>Agaricales</taxon>
        <taxon>Marasmiineae</taxon>
        <taxon>Mycenaceae</taxon>
        <taxon>Mycena</taxon>
    </lineage>
</organism>
<evidence type="ECO:0000256" key="4">
    <source>
        <dbReference type="ARBA" id="ARBA00023136"/>
    </source>
</evidence>
<feature type="domain" description="Putative ER transporter 6TM N-terminal" evidence="8">
    <location>
        <begin position="50"/>
        <end position="488"/>
    </location>
</feature>
<dbReference type="Pfam" id="PF10337">
    <property type="entry name" value="ArAE_2_N"/>
    <property type="match status" value="1"/>
</dbReference>
<evidence type="ECO:0000256" key="2">
    <source>
        <dbReference type="ARBA" id="ARBA00022692"/>
    </source>
</evidence>
<feature type="transmembrane region" description="Helical" evidence="6">
    <location>
        <begin position="813"/>
        <end position="830"/>
    </location>
</feature>
<dbReference type="PANTHER" id="PTHR37994">
    <property type="entry name" value="ARAE_2_N DOMAIN-CONTAINING PROTEIN-RELATED"/>
    <property type="match status" value="1"/>
</dbReference>
<evidence type="ECO:0000256" key="6">
    <source>
        <dbReference type="SAM" id="Phobius"/>
    </source>
</evidence>
<accession>A0A8H6TK83</accession>
<dbReference type="InterPro" id="IPR018823">
    <property type="entry name" value="ArAE_2_N"/>
</dbReference>
<comment type="subcellular location">
    <subcellularLocation>
        <location evidence="1">Membrane</location>
        <topology evidence="1">Multi-pass membrane protein</topology>
    </subcellularLocation>
</comment>
<evidence type="ECO:0000256" key="5">
    <source>
        <dbReference type="SAM" id="MobiDB-lite"/>
    </source>
</evidence>
<dbReference type="EMBL" id="JACAZE010000004">
    <property type="protein sequence ID" value="KAF7318664.1"/>
    <property type="molecule type" value="Genomic_DNA"/>
</dbReference>
<feature type="transmembrane region" description="Helical" evidence="6">
    <location>
        <begin position="694"/>
        <end position="710"/>
    </location>
</feature>
<dbReference type="InterPro" id="IPR049453">
    <property type="entry name" value="Memb_transporter_dom"/>
</dbReference>
<feature type="transmembrane region" description="Helical" evidence="6">
    <location>
        <begin position="663"/>
        <end position="682"/>
    </location>
</feature>
<dbReference type="AlphaFoldDB" id="A0A8H6TK83"/>
<evidence type="ECO:0000256" key="3">
    <source>
        <dbReference type="ARBA" id="ARBA00022989"/>
    </source>
</evidence>
<dbReference type="OrthoDB" id="2274698at2759"/>
<feature type="transmembrane region" description="Helical" evidence="6">
    <location>
        <begin position="773"/>
        <end position="792"/>
    </location>
</feature>
<reference evidence="10" key="1">
    <citation type="submission" date="2020-05" db="EMBL/GenBank/DDBJ databases">
        <title>Mycena genomes resolve the evolution of fungal bioluminescence.</title>
        <authorList>
            <person name="Tsai I.J."/>
        </authorList>
    </citation>
    <scope>NUCLEOTIDE SEQUENCE</scope>
    <source>
        <strain evidence="10">110903Hualien_Pintung</strain>
    </source>
</reference>
<feature type="compositionally biased region" description="Acidic residues" evidence="5">
    <location>
        <begin position="599"/>
        <end position="621"/>
    </location>
</feature>
<feature type="transmembrane region" description="Helical" evidence="6">
    <location>
        <begin position="716"/>
        <end position="736"/>
    </location>
</feature>
<feature type="region of interest" description="Disordered" evidence="5">
    <location>
        <begin position="1"/>
        <end position="37"/>
    </location>
</feature>
<feature type="domain" description="Integral membrane bound transporter" evidence="9">
    <location>
        <begin position="691"/>
        <end position="823"/>
    </location>
</feature>
<feature type="transmembrane region" description="Helical" evidence="6">
    <location>
        <begin position="258"/>
        <end position="277"/>
    </location>
</feature>
<name>A0A8H6TK83_MYCCL</name>
<feature type="region of interest" description="Disordered" evidence="5">
    <location>
        <begin position="368"/>
        <end position="389"/>
    </location>
</feature>
<evidence type="ECO:0008006" key="12">
    <source>
        <dbReference type="Google" id="ProtNLM"/>
    </source>
</evidence>
<protein>
    <recommendedName>
        <fullName evidence="12">ER transporter 6TM N-terminal domain-containing protein</fullName>
    </recommendedName>
</protein>
<evidence type="ECO:0000313" key="10">
    <source>
        <dbReference type="EMBL" id="KAF7318664.1"/>
    </source>
</evidence>